<comment type="similarity">
    <text evidence="2">Belongs to the UPF0702 family.</text>
</comment>
<dbReference type="GO" id="GO:0005886">
    <property type="term" value="C:plasma membrane"/>
    <property type="evidence" value="ECO:0007669"/>
    <property type="project" value="UniProtKB-SubCell"/>
</dbReference>
<evidence type="ECO:0000256" key="2">
    <source>
        <dbReference type="ARBA" id="ARBA00006448"/>
    </source>
</evidence>
<evidence type="ECO:0000259" key="8">
    <source>
        <dbReference type="Pfam" id="PF04239"/>
    </source>
</evidence>
<accession>A0A1U9K582</accession>
<keyword evidence="3" id="KW-1003">Cell membrane</keyword>
<feature type="transmembrane region" description="Helical" evidence="7">
    <location>
        <begin position="6"/>
        <end position="25"/>
    </location>
</feature>
<evidence type="ECO:0000256" key="1">
    <source>
        <dbReference type="ARBA" id="ARBA00004651"/>
    </source>
</evidence>
<dbReference type="Gene3D" id="3.30.240.20">
    <property type="entry name" value="bsu07140 like domains"/>
    <property type="match status" value="2"/>
</dbReference>
<dbReference type="Pfam" id="PF04239">
    <property type="entry name" value="DUF421"/>
    <property type="match status" value="1"/>
</dbReference>
<dbReference type="KEGG" id="ntr:B0W44_04940"/>
<keyword evidence="4 7" id="KW-0812">Transmembrane</keyword>
<dbReference type="STRING" id="1471761.B0W44_04940"/>
<evidence type="ECO:0000256" key="6">
    <source>
        <dbReference type="ARBA" id="ARBA00023136"/>
    </source>
</evidence>
<evidence type="ECO:0000313" key="9">
    <source>
        <dbReference type="EMBL" id="AQS55219.1"/>
    </source>
</evidence>
<protein>
    <recommendedName>
        <fullName evidence="8">YetF C-terminal domain-containing protein</fullName>
    </recommendedName>
</protein>
<dbReference type="OrthoDB" id="1682423at2"/>
<feature type="transmembrane region" description="Helical" evidence="7">
    <location>
        <begin position="57"/>
        <end position="78"/>
    </location>
</feature>
<dbReference type="Proteomes" id="UP000188603">
    <property type="component" value="Chromosome"/>
</dbReference>
<name>A0A1U9K582_9BACL</name>
<dbReference type="AlphaFoldDB" id="A0A1U9K582"/>
<evidence type="ECO:0000256" key="4">
    <source>
        <dbReference type="ARBA" id="ARBA00022692"/>
    </source>
</evidence>
<dbReference type="RefSeq" id="WP_077719037.1">
    <property type="nucleotide sequence ID" value="NZ_CP019699.1"/>
</dbReference>
<comment type="subcellular location">
    <subcellularLocation>
        <location evidence="1">Cell membrane</location>
        <topology evidence="1">Multi-pass membrane protein</topology>
    </subcellularLocation>
</comment>
<dbReference type="EMBL" id="CP019699">
    <property type="protein sequence ID" value="AQS55219.1"/>
    <property type="molecule type" value="Genomic_DNA"/>
</dbReference>
<keyword evidence="6 7" id="KW-0472">Membrane</keyword>
<organism evidence="9 10">
    <name type="scientific">Novibacillus thermophilus</name>
    <dbReference type="NCBI Taxonomy" id="1471761"/>
    <lineage>
        <taxon>Bacteria</taxon>
        <taxon>Bacillati</taxon>
        <taxon>Bacillota</taxon>
        <taxon>Bacilli</taxon>
        <taxon>Bacillales</taxon>
        <taxon>Thermoactinomycetaceae</taxon>
        <taxon>Novibacillus</taxon>
    </lineage>
</organism>
<keyword evidence="5 7" id="KW-1133">Transmembrane helix</keyword>
<evidence type="ECO:0000256" key="3">
    <source>
        <dbReference type="ARBA" id="ARBA00022475"/>
    </source>
</evidence>
<evidence type="ECO:0000313" key="10">
    <source>
        <dbReference type="Proteomes" id="UP000188603"/>
    </source>
</evidence>
<feature type="domain" description="YetF C-terminal" evidence="8">
    <location>
        <begin position="81"/>
        <end position="214"/>
    </location>
</feature>
<reference evidence="9 10" key="1">
    <citation type="journal article" date="2015" name="Int. J. Syst. Evol. Microbiol.">
        <title>Novibacillus thermophilus gen. nov., sp. nov., a Gram-staining-negative and moderately thermophilic member of the family Thermoactinomycetaceae.</title>
        <authorList>
            <person name="Yang G."/>
            <person name="Chen J."/>
            <person name="Zhou S."/>
        </authorList>
    </citation>
    <scope>NUCLEOTIDE SEQUENCE [LARGE SCALE GENOMIC DNA]</scope>
    <source>
        <strain evidence="9 10">SG-1</strain>
    </source>
</reference>
<sequence>MELMTITLRTIFIYFFVLLIMRLMGKREIGKLSVFDLVVSFMIAELAAISIEDTNVTFLRGMVPVIVLMLLQVSMSFLSLKSSKIRKVIEGTPSYLIKNGEIQEQEMAKHRYNIADLLLQLREKNVEKVTDVEHAILETSGKLSVILKEGKQPVTKEEAGVELRGQHHLPVPLIIDGKVQDKRLEEIGQTRFWLKNEVQKQGYKDFKDIFFALYDVSNGELHIDRKQS</sequence>
<dbReference type="PANTHER" id="PTHR34582:SF6">
    <property type="entry name" value="UPF0702 TRANSMEMBRANE PROTEIN YCAP"/>
    <property type="match status" value="1"/>
</dbReference>
<dbReference type="InterPro" id="IPR007353">
    <property type="entry name" value="DUF421"/>
</dbReference>
<evidence type="ECO:0000256" key="5">
    <source>
        <dbReference type="ARBA" id="ARBA00022989"/>
    </source>
</evidence>
<feature type="transmembrane region" description="Helical" evidence="7">
    <location>
        <begin position="32"/>
        <end position="51"/>
    </location>
</feature>
<gene>
    <name evidence="9" type="ORF">B0W44_04940</name>
</gene>
<dbReference type="PANTHER" id="PTHR34582">
    <property type="entry name" value="UPF0702 TRANSMEMBRANE PROTEIN YCAP"/>
    <property type="match status" value="1"/>
</dbReference>
<dbReference type="InterPro" id="IPR023090">
    <property type="entry name" value="UPF0702_alpha/beta_dom_sf"/>
</dbReference>
<evidence type="ECO:0000256" key="7">
    <source>
        <dbReference type="SAM" id="Phobius"/>
    </source>
</evidence>
<proteinExistence type="inferred from homology"/>
<keyword evidence="10" id="KW-1185">Reference proteome</keyword>